<name>A0ABW6I138_9FLAO</name>
<keyword evidence="2" id="KW-1185">Reference proteome</keyword>
<evidence type="ECO:0008006" key="3">
    <source>
        <dbReference type="Google" id="ProtNLM"/>
    </source>
</evidence>
<organism evidence="1 2">
    <name type="scientific">Flavobacterium xylosi</name>
    <dbReference type="NCBI Taxonomy" id="3230415"/>
    <lineage>
        <taxon>Bacteria</taxon>
        <taxon>Pseudomonadati</taxon>
        <taxon>Bacteroidota</taxon>
        <taxon>Flavobacteriia</taxon>
        <taxon>Flavobacteriales</taxon>
        <taxon>Flavobacteriaceae</taxon>
        <taxon>Flavobacterium</taxon>
    </lineage>
</organism>
<evidence type="ECO:0000313" key="2">
    <source>
        <dbReference type="Proteomes" id="UP001600109"/>
    </source>
</evidence>
<comment type="caution">
    <text evidence="1">The sequence shown here is derived from an EMBL/GenBank/DDBJ whole genome shotgun (WGS) entry which is preliminary data.</text>
</comment>
<gene>
    <name evidence="1" type="ORF">ACFX5E_15680</name>
</gene>
<dbReference type="Proteomes" id="UP001600109">
    <property type="component" value="Unassembled WGS sequence"/>
</dbReference>
<sequence>MNSNIAILSTVINKELYQKSSQLFPKNIQKYVIDGTQGMYGLDSIFYMMKKLKGKGIDWLVMADEDVLFVNTKCIFSIIEEMKLNDYLVCGVRDGGIIQNRHNSPYVINTFFSIINFKELELMWNKQEVLKNNYILENEFDDDLDKLKGNYEITKLHEPYYCFYFWLRRKGKKILFLDATTPFIEDRLTTAVIDTSGEVFIYHTWYARAYGISKTHTDRINKIFELLKFENKIVRKPIVFKHKTFFIIKSSRKFYKRIIMRIQIIRNQQLK</sequence>
<dbReference type="RefSeq" id="WP_379856111.1">
    <property type="nucleotide sequence ID" value="NZ_JBHZPZ010000027.1"/>
</dbReference>
<accession>A0ABW6I138</accession>
<evidence type="ECO:0000313" key="1">
    <source>
        <dbReference type="EMBL" id="MFE3869505.1"/>
    </source>
</evidence>
<protein>
    <recommendedName>
        <fullName evidence="3">Nucleotide-diphospho-sugar transferase domain-containing protein</fullName>
    </recommendedName>
</protein>
<proteinExistence type="predicted"/>
<reference evidence="1 2" key="1">
    <citation type="submission" date="2024-06" db="EMBL/GenBank/DDBJ databases">
        <title>Flavobacterium spp. isolated from glacier.</title>
        <authorList>
            <person name="Han D."/>
        </authorList>
    </citation>
    <scope>NUCLEOTIDE SEQUENCE [LARGE SCALE GENOMIC DNA]</scope>
    <source>
        <strain evidence="1 2">LS2P90</strain>
    </source>
</reference>
<dbReference type="EMBL" id="JBHZPZ010000027">
    <property type="protein sequence ID" value="MFE3869505.1"/>
    <property type="molecule type" value="Genomic_DNA"/>
</dbReference>